<keyword evidence="1" id="KW-1133">Transmembrane helix</keyword>
<proteinExistence type="predicted"/>
<keyword evidence="1" id="KW-0812">Transmembrane</keyword>
<feature type="transmembrane region" description="Helical" evidence="1">
    <location>
        <begin position="187"/>
        <end position="208"/>
    </location>
</feature>
<feature type="transmembrane region" description="Helical" evidence="1">
    <location>
        <begin position="214"/>
        <end position="233"/>
    </location>
</feature>
<name>A0ABU1T2X5_9ACTO</name>
<reference evidence="2 3" key="1">
    <citation type="submission" date="2023-07" db="EMBL/GenBank/DDBJ databases">
        <title>Sequencing the genomes of 1000 actinobacteria strains.</title>
        <authorList>
            <person name="Klenk H.-P."/>
        </authorList>
    </citation>
    <scope>NUCLEOTIDE SEQUENCE [LARGE SCALE GENOMIC DNA]</scope>
    <source>
        <strain evidence="2 3">DSM 15539</strain>
    </source>
</reference>
<accession>A0ABU1T2X5</accession>
<dbReference type="Proteomes" id="UP001266099">
    <property type="component" value="Unassembled WGS sequence"/>
</dbReference>
<evidence type="ECO:0000313" key="3">
    <source>
        <dbReference type="Proteomes" id="UP001266099"/>
    </source>
</evidence>
<evidence type="ECO:0000256" key="1">
    <source>
        <dbReference type="SAM" id="Phobius"/>
    </source>
</evidence>
<keyword evidence="1" id="KW-0472">Membrane</keyword>
<dbReference type="RefSeq" id="WP_309956644.1">
    <property type="nucleotide sequence ID" value="NZ_CP136414.1"/>
</dbReference>
<comment type="caution">
    <text evidence="2">The sequence shown here is derived from an EMBL/GenBank/DDBJ whole genome shotgun (WGS) entry which is preliminary data.</text>
</comment>
<organism evidence="2 3">
    <name type="scientific">Arcanobacterium hippocoleae</name>
    <dbReference type="NCBI Taxonomy" id="149017"/>
    <lineage>
        <taxon>Bacteria</taxon>
        <taxon>Bacillati</taxon>
        <taxon>Actinomycetota</taxon>
        <taxon>Actinomycetes</taxon>
        <taxon>Actinomycetales</taxon>
        <taxon>Actinomycetaceae</taxon>
        <taxon>Arcanobacterium</taxon>
    </lineage>
</organism>
<feature type="transmembrane region" description="Helical" evidence="1">
    <location>
        <begin position="269"/>
        <end position="290"/>
    </location>
</feature>
<dbReference type="EMBL" id="JAVDUJ010000001">
    <property type="protein sequence ID" value="MDR6939737.1"/>
    <property type="molecule type" value="Genomic_DNA"/>
</dbReference>
<feature type="transmembrane region" description="Helical" evidence="1">
    <location>
        <begin position="245"/>
        <end position="263"/>
    </location>
</feature>
<gene>
    <name evidence="2" type="ORF">J2S36_001280</name>
</gene>
<keyword evidence="3" id="KW-1185">Reference proteome</keyword>
<sequence>MFSLYSVTEIPLTRQVSFDPQVVAQEANVDRVGALTASRVWDVNALSGFRGDLESDAGNLLGAELRQAIERRIFLWLDLIDVQQFAKAQEFFGADVVVRAGAICAPEHGTIRRYGDVRDVVPVAVNPAKLLRRLVNGTPEELAWVRKHLDGIDSKAISSANFKILIDAQVNIIVRSLLHRAMYSPTFIAYAVVFIYSSLRALPVVFVPHFQGNIWVLWGIDVISAIPYTWGLIEIFRGRTWLRRVAGLVVTIVTFMAPYIYFWMHGRHYPASVNLIVAGMILGAILIELYRWQRDKEVRKVLAKAVLTHEAPQA</sequence>
<protein>
    <submittedName>
        <fullName evidence="2">Uncharacterized protein</fullName>
    </submittedName>
</protein>
<evidence type="ECO:0000313" key="2">
    <source>
        <dbReference type="EMBL" id="MDR6939737.1"/>
    </source>
</evidence>